<keyword evidence="4" id="KW-0862">Zinc</keyword>
<comment type="cofactor">
    <cofactor evidence="1">
        <name>Zn(2+)</name>
        <dbReference type="ChEBI" id="CHEBI:29105"/>
    </cofactor>
</comment>
<dbReference type="InterPro" id="IPR051453">
    <property type="entry name" value="MBL_Glyoxalase_II"/>
</dbReference>
<evidence type="ECO:0000259" key="5">
    <source>
        <dbReference type="SMART" id="SM00849"/>
    </source>
</evidence>
<dbReference type="InterPro" id="IPR001279">
    <property type="entry name" value="Metallo-B-lactamas"/>
</dbReference>
<dbReference type="GO" id="GO:0016787">
    <property type="term" value="F:hydrolase activity"/>
    <property type="evidence" value="ECO:0007669"/>
    <property type="project" value="UniProtKB-KW"/>
</dbReference>
<proteinExistence type="predicted"/>
<dbReference type="PANTHER" id="PTHR46233:SF3">
    <property type="entry name" value="HYDROXYACYLGLUTATHIONE HYDROLASE GLOC"/>
    <property type="match status" value="1"/>
</dbReference>
<evidence type="ECO:0000313" key="6">
    <source>
        <dbReference type="EMBL" id="RHF70725.1"/>
    </source>
</evidence>
<dbReference type="SMART" id="SM00849">
    <property type="entry name" value="Lactamase_B"/>
    <property type="match status" value="1"/>
</dbReference>
<evidence type="ECO:0000256" key="2">
    <source>
        <dbReference type="ARBA" id="ARBA00022723"/>
    </source>
</evidence>
<dbReference type="Pfam" id="PF00753">
    <property type="entry name" value="Lactamase_B"/>
    <property type="match status" value="1"/>
</dbReference>
<reference evidence="6 7" key="1">
    <citation type="submission" date="2018-08" db="EMBL/GenBank/DDBJ databases">
        <title>A genome reference for cultivated species of the human gut microbiota.</title>
        <authorList>
            <person name="Zou Y."/>
            <person name="Xue W."/>
            <person name="Luo G."/>
        </authorList>
    </citation>
    <scope>NUCLEOTIDE SEQUENCE [LARGE SCALE GENOMIC DNA]</scope>
    <source>
        <strain evidence="6 7">AM25-1</strain>
    </source>
</reference>
<dbReference type="Proteomes" id="UP000284676">
    <property type="component" value="Unassembled WGS sequence"/>
</dbReference>
<dbReference type="AlphaFoldDB" id="A0A414PQA2"/>
<keyword evidence="2" id="KW-0479">Metal-binding</keyword>
<name>A0A414PQA2_FUSMR</name>
<dbReference type="RefSeq" id="WP_118127134.1">
    <property type="nucleotide sequence ID" value="NZ_CAEUHP010000001.1"/>
</dbReference>
<organism evidence="6 7">
    <name type="scientific">Fusobacterium mortiferum</name>
    <dbReference type="NCBI Taxonomy" id="850"/>
    <lineage>
        <taxon>Bacteria</taxon>
        <taxon>Fusobacteriati</taxon>
        <taxon>Fusobacteriota</taxon>
        <taxon>Fusobacteriia</taxon>
        <taxon>Fusobacteriales</taxon>
        <taxon>Fusobacteriaceae</taxon>
        <taxon>Fusobacterium</taxon>
    </lineage>
</organism>
<accession>A0A414PQA2</accession>
<protein>
    <submittedName>
        <fullName evidence="6">MBL fold metallo-hydrolase</fullName>
    </submittedName>
</protein>
<dbReference type="InterPro" id="IPR036866">
    <property type="entry name" value="RibonucZ/Hydroxyglut_hydro"/>
</dbReference>
<evidence type="ECO:0000256" key="1">
    <source>
        <dbReference type="ARBA" id="ARBA00001947"/>
    </source>
</evidence>
<dbReference type="Gene3D" id="3.60.15.10">
    <property type="entry name" value="Ribonuclease Z/Hydroxyacylglutathione hydrolase-like"/>
    <property type="match status" value="1"/>
</dbReference>
<evidence type="ECO:0000313" key="7">
    <source>
        <dbReference type="Proteomes" id="UP000284676"/>
    </source>
</evidence>
<feature type="domain" description="Metallo-beta-lactamase" evidence="5">
    <location>
        <begin position="12"/>
        <end position="189"/>
    </location>
</feature>
<dbReference type="EMBL" id="QRHL01000022">
    <property type="protein sequence ID" value="RHF70725.1"/>
    <property type="molecule type" value="Genomic_DNA"/>
</dbReference>
<sequence length="208" mass="23532">MKIQTFYLGSLMTNCYLVWNDKNEAYLFDCGGENIGRVETFIKTHGLTLKYMVLTHGHGDHIAGLNRVKELYPEATVYIGKEEESFLTEQELNLMKYINGIGFTYDGDYVTVKEGDMVGEFKVLDTPGHTIGSKCFYNPESKILISGDTMFKRSFGRYDLPTSDGTMLFNSLRKLCTELPEDTKVYSGHSEVTTIGEEKAFLTMQGMI</sequence>
<dbReference type="CDD" id="cd06262">
    <property type="entry name" value="metallo-hydrolase-like_MBL-fold"/>
    <property type="match status" value="1"/>
</dbReference>
<evidence type="ECO:0000256" key="3">
    <source>
        <dbReference type="ARBA" id="ARBA00022801"/>
    </source>
</evidence>
<dbReference type="PANTHER" id="PTHR46233">
    <property type="entry name" value="HYDROXYACYLGLUTATHIONE HYDROLASE GLOC"/>
    <property type="match status" value="1"/>
</dbReference>
<dbReference type="SUPFAM" id="SSF56281">
    <property type="entry name" value="Metallo-hydrolase/oxidoreductase"/>
    <property type="match status" value="1"/>
</dbReference>
<keyword evidence="3 6" id="KW-0378">Hydrolase</keyword>
<dbReference type="GO" id="GO:0046872">
    <property type="term" value="F:metal ion binding"/>
    <property type="evidence" value="ECO:0007669"/>
    <property type="project" value="UniProtKB-KW"/>
</dbReference>
<comment type="caution">
    <text evidence="6">The sequence shown here is derived from an EMBL/GenBank/DDBJ whole genome shotgun (WGS) entry which is preliminary data.</text>
</comment>
<evidence type="ECO:0000256" key="4">
    <source>
        <dbReference type="ARBA" id="ARBA00022833"/>
    </source>
</evidence>
<gene>
    <name evidence="6" type="ORF">DW663_10015</name>
</gene>